<name>A0ACB7CB14_9ASCO</name>
<dbReference type="Proteomes" id="UP000768646">
    <property type="component" value="Unassembled WGS sequence"/>
</dbReference>
<organism evidence="1 2">
    <name type="scientific">Pneumocystis oryctolagi</name>
    <dbReference type="NCBI Taxonomy" id="42067"/>
    <lineage>
        <taxon>Eukaryota</taxon>
        <taxon>Fungi</taxon>
        <taxon>Dikarya</taxon>
        <taxon>Ascomycota</taxon>
        <taxon>Taphrinomycotina</taxon>
        <taxon>Pneumocystomycetes</taxon>
        <taxon>Pneumocystaceae</taxon>
        <taxon>Pneumocystis</taxon>
    </lineage>
</organism>
<accession>A0ACB7CB14</accession>
<dbReference type="EMBL" id="JABTEG010000012">
    <property type="protein sequence ID" value="KAG4304004.1"/>
    <property type="molecule type" value="Genomic_DNA"/>
</dbReference>
<evidence type="ECO:0000313" key="2">
    <source>
        <dbReference type="Proteomes" id="UP000768646"/>
    </source>
</evidence>
<evidence type="ECO:0000313" key="1">
    <source>
        <dbReference type="EMBL" id="KAG4304004.1"/>
    </source>
</evidence>
<sequence length="254" mass="30064">MQSQHLCNERPSSELKENSLKSLNNSCVLTCTEQNTHLEALSEEKINYLVKKAQENLEASAISKGAIHQKNIQNSVFKSAEYHIHPTYILKTGNTSYLNPEVIEKSYRIIDDNIDRSIEYEKPLSRKEKQNKKEETAGEKWFHMPKTELTESLKTELQILKMRNILDPKRHYRKDNRKELPKYFQIGTMIDDVLNTPLEELSKKRTHTILDEILEDQDKRQYFKKKYNDIQKAKMSGRKAFYKKLKEKRKPFRS</sequence>
<proteinExistence type="predicted"/>
<comment type="caution">
    <text evidence="1">The sequence shown here is derived from an EMBL/GenBank/DDBJ whole genome shotgun (WGS) entry which is preliminary data.</text>
</comment>
<gene>
    <name evidence="1" type="ORF">PORY_002527</name>
</gene>
<reference evidence="1 2" key="1">
    <citation type="journal article" date="2021" name="Commun. Biol.">
        <title>Genomic insights into the host specific adaptation of the Pneumocystis genus.</title>
        <authorList>
            <person name="Cisse O.H."/>
            <person name="Ma L."/>
            <person name="Dekker J.P."/>
            <person name="Khil P.P."/>
            <person name="Youn J.-H."/>
            <person name="Brenchley J.M."/>
            <person name="Blair R."/>
            <person name="Pahar B."/>
            <person name="Chabe M."/>
            <person name="Van Rompay K.K.A."/>
            <person name="Keesler R."/>
            <person name="Sukura A."/>
            <person name="Hirsch V."/>
            <person name="Kutty G."/>
            <person name="Liu Y."/>
            <person name="Peng L."/>
            <person name="Chen J."/>
            <person name="Song J."/>
            <person name="Weissenbacher-Lang C."/>
            <person name="Xu J."/>
            <person name="Upham N.S."/>
            <person name="Stajich J.E."/>
            <person name="Cuomo C.A."/>
            <person name="Cushion M.T."/>
            <person name="Kovacs J.A."/>
        </authorList>
    </citation>
    <scope>NUCLEOTIDE SEQUENCE [LARGE SCALE GENOMIC DNA]</scope>
    <source>
        <strain evidence="1 2">RABM</strain>
    </source>
</reference>
<keyword evidence="2" id="KW-1185">Reference proteome</keyword>
<protein>
    <submittedName>
        <fullName evidence="1">Uncharacterized protein</fullName>
    </submittedName>
</protein>